<dbReference type="EMBL" id="CAJGYM010000022">
    <property type="protein sequence ID" value="CAD6191660.1"/>
    <property type="molecule type" value="Genomic_DNA"/>
</dbReference>
<keyword evidence="1" id="KW-0732">Signal</keyword>
<protein>
    <recommendedName>
        <fullName evidence="4">SXP/RAL-2 family protein Ani s 5-like cation-binding domain-containing protein</fullName>
    </recommendedName>
</protein>
<reference evidence="2" key="1">
    <citation type="submission" date="2020-10" db="EMBL/GenBank/DDBJ databases">
        <authorList>
            <person name="Kikuchi T."/>
        </authorList>
    </citation>
    <scope>NUCLEOTIDE SEQUENCE</scope>
    <source>
        <strain evidence="2">NKZ352</strain>
    </source>
</reference>
<gene>
    <name evidence="2" type="ORF">CAUJ_LOCUS7579</name>
</gene>
<evidence type="ECO:0000256" key="1">
    <source>
        <dbReference type="SAM" id="SignalP"/>
    </source>
</evidence>
<proteinExistence type="predicted"/>
<dbReference type="Pfam" id="PF14747">
    <property type="entry name" value="DUF4473"/>
    <property type="match status" value="1"/>
</dbReference>
<feature type="chain" id="PRO_5035818410" description="SXP/RAL-2 family protein Ani s 5-like cation-binding domain-containing protein" evidence="1">
    <location>
        <begin position="24"/>
        <end position="115"/>
    </location>
</feature>
<feature type="signal peptide" evidence="1">
    <location>
        <begin position="1"/>
        <end position="23"/>
    </location>
</feature>
<dbReference type="Proteomes" id="UP000835052">
    <property type="component" value="Unassembled WGS sequence"/>
</dbReference>
<name>A0A8S1HED9_9PELO</name>
<dbReference type="InterPro" id="IPR027913">
    <property type="entry name" value="DUF4473"/>
</dbReference>
<dbReference type="AlphaFoldDB" id="A0A8S1HED9"/>
<dbReference type="OrthoDB" id="5846509at2759"/>
<organism evidence="2 3">
    <name type="scientific">Caenorhabditis auriculariae</name>
    <dbReference type="NCBI Taxonomy" id="2777116"/>
    <lineage>
        <taxon>Eukaryota</taxon>
        <taxon>Metazoa</taxon>
        <taxon>Ecdysozoa</taxon>
        <taxon>Nematoda</taxon>
        <taxon>Chromadorea</taxon>
        <taxon>Rhabditida</taxon>
        <taxon>Rhabditina</taxon>
        <taxon>Rhabditomorpha</taxon>
        <taxon>Rhabditoidea</taxon>
        <taxon>Rhabditidae</taxon>
        <taxon>Peloderinae</taxon>
        <taxon>Caenorhabditis</taxon>
    </lineage>
</organism>
<comment type="caution">
    <text evidence="2">The sequence shown here is derived from an EMBL/GenBank/DDBJ whole genome shotgun (WGS) entry which is preliminary data.</text>
</comment>
<dbReference type="PANTHER" id="PTHR33272">
    <property type="entry name" value="PROTEIN CBG22877-RELATED"/>
    <property type="match status" value="1"/>
</dbReference>
<accession>A0A8S1HED9</accession>
<sequence>MYKIFFVAIALFVVCAADDAVEAANEAAAKAVQDMKDAGLSEAAIGEIEKLGQKHEEDIKNAISNPEQAETALKALKTDIDAYIETASEADQAAWKTYEEKTKARIEELAQDGPK</sequence>
<keyword evidence="3" id="KW-1185">Reference proteome</keyword>
<evidence type="ECO:0008006" key="4">
    <source>
        <dbReference type="Google" id="ProtNLM"/>
    </source>
</evidence>
<evidence type="ECO:0000313" key="2">
    <source>
        <dbReference type="EMBL" id="CAD6191660.1"/>
    </source>
</evidence>
<evidence type="ECO:0000313" key="3">
    <source>
        <dbReference type="Proteomes" id="UP000835052"/>
    </source>
</evidence>